<comment type="similarity">
    <text evidence="2">Belongs to the adaptor complexes large subunit family.</text>
</comment>
<gene>
    <name evidence="8" type="ORF">CTAYLR_005297</name>
</gene>
<dbReference type="Pfam" id="PF01602">
    <property type="entry name" value="Adaptin_N"/>
    <property type="match status" value="1"/>
</dbReference>
<evidence type="ECO:0000256" key="5">
    <source>
        <dbReference type="ARBA" id="ARBA00023136"/>
    </source>
</evidence>
<evidence type="ECO:0000256" key="4">
    <source>
        <dbReference type="ARBA" id="ARBA00022927"/>
    </source>
</evidence>
<organism evidence="8 9">
    <name type="scientific">Chrysophaeum taylorii</name>
    <dbReference type="NCBI Taxonomy" id="2483200"/>
    <lineage>
        <taxon>Eukaryota</taxon>
        <taxon>Sar</taxon>
        <taxon>Stramenopiles</taxon>
        <taxon>Ochrophyta</taxon>
        <taxon>Pelagophyceae</taxon>
        <taxon>Pelagomonadales</taxon>
        <taxon>Pelagomonadaceae</taxon>
        <taxon>Chrysophaeum</taxon>
    </lineage>
</organism>
<dbReference type="InterPro" id="IPR016024">
    <property type="entry name" value="ARM-type_fold"/>
</dbReference>
<dbReference type="EMBL" id="JAQMWT010000157">
    <property type="protein sequence ID" value="KAJ8608890.1"/>
    <property type="molecule type" value="Genomic_DNA"/>
</dbReference>
<accession>A0AAD7UKX0</accession>
<evidence type="ECO:0000313" key="9">
    <source>
        <dbReference type="Proteomes" id="UP001230188"/>
    </source>
</evidence>
<dbReference type="InterPro" id="IPR012295">
    <property type="entry name" value="TBP_dom_sf"/>
</dbReference>
<dbReference type="PANTHER" id="PTHR11134">
    <property type="entry name" value="ADAPTOR COMPLEX SUBUNIT BETA FAMILY MEMBER"/>
    <property type="match status" value="1"/>
</dbReference>
<dbReference type="InterPro" id="IPR026739">
    <property type="entry name" value="AP_beta"/>
</dbReference>
<dbReference type="InterPro" id="IPR015151">
    <property type="entry name" value="B-adaptin_app_sub_C"/>
</dbReference>
<comment type="subcellular location">
    <subcellularLocation>
        <location evidence="1">Endomembrane system</location>
    </subcellularLocation>
</comment>
<protein>
    <recommendedName>
        <fullName evidence="7">Beta-adaptin appendage C-terminal subdomain domain-containing protein</fullName>
    </recommendedName>
</protein>
<dbReference type="GO" id="GO:0016192">
    <property type="term" value="P:vesicle-mediated transport"/>
    <property type="evidence" value="ECO:0007669"/>
    <property type="project" value="InterPro"/>
</dbReference>
<feature type="region of interest" description="Disordered" evidence="6">
    <location>
        <begin position="42"/>
        <end position="75"/>
    </location>
</feature>
<keyword evidence="3" id="KW-0813">Transport</keyword>
<evidence type="ECO:0000256" key="2">
    <source>
        <dbReference type="ARBA" id="ARBA00006613"/>
    </source>
</evidence>
<dbReference type="GO" id="GO:0012505">
    <property type="term" value="C:endomembrane system"/>
    <property type="evidence" value="ECO:0007669"/>
    <property type="project" value="UniProtKB-SubCell"/>
</dbReference>
<dbReference type="GO" id="GO:0030131">
    <property type="term" value="C:clathrin adaptor complex"/>
    <property type="evidence" value="ECO:0007669"/>
    <property type="project" value="InterPro"/>
</dbReference>
<dbReference type="AlphaFoldDB" id="A0AAD7UKX0"/>
<name>A0AAD7UKX0_9STRA</name>
<dbReference type="Proteomes" id="UP001230188">
    <property type="component" value="Unassembled WGS sequence"/>
</dbReference>
<sequence length="882" mass="97021">EEDESHHHRFDLERGLAALFRERSGSLWAKKRGDAICIVARGADSPNKSAMQPRAGPAGGDRGPSTGASYFQPDSKKGEVNELKTLLRDPGVERDPKRKRDVIKKVIAYMTLGIDVSRLFTEMVMSIETRDLVVKKMVYHYLSTYAHEKPEMGLMCINTLQRDCSNEDPMVRGLALRSLCSLRLPSVLEYISAPLRASLTDPHSYVRKTGVMGILKVYHLDRDLVRSGDFVDVLYNMLRDVDGTVVTNCIVALDEIMLEEGGIAINTAIVHHLLGRLNDFNEWGLGAVLRLVARYEPESDEETFGIMNVLDPVLRTSNSGVVLEAIGCFVRLTENLPELHAQVYERLKAPLLTLMAGGGAAGGNFELLYCLLKHAELLVSRCREAFASEYRNFYIRYDEPSPVKHVKVAVLAELASDESADDVMAELKEYAADVDAELAKVAIRAIGAIAARLRSKAREGCALLVDFLEIGAPYVKAEALLVAKDVLRRYPERRGDVLPSLARYLRELEASAPRGRAAAVWIVGRWGDEILNAPYMLEPLIDGYADESAPEVKLALLTAATRLFFKRPPEMQAMLGRLFQAALDDAANADVRDRALLYFRLLRRDVKIAKTVVDARDPCAIVGAFAEETGELFDRLFDYFNTLAVVYGQTPDQFVAPAKRPKDEHVASSRRKTRAAAETTTNGHDEVVQHYADDNAANVHAGVAPKKKKKKKKKKTPPPIFFLAKRVSMTVADDDEPAAQAPVVLDPFDLLDGGGLVDPPVSAPAKSLVEAANTVDPATFQAKWAEIGRDDTFEISLSVLPADTTSVETVLADRCVYTMASGALAAQYKFFFYARDDARALYLVQCVIDKTTRKAGLTVKVEGSGDASFVRSVIGDGLAAAV</sequence>
<dbReference type="SMART" id="SM01020">
    <property type="entry name" value="B2-adapt-app_C"/>
    <property type="match status" value="1"/>
</dbReference>
<feature type="region of interest" description="Disordered" evidence="6">
    <location>
        <begin position="656"/>
        <end position="682"/>
    </location>
</feature>
<dbReference type="GO" id="GO:0006886">
    <property type="term" value="P:intracellular protein transport"/>
    <property type="evidence" value="ECO:0007669"/>
    <property type="project" value="InterPro"/>
</dbReference>
<evidence type="ECO:0000256" key="3">
    <source>
        <dbReference type="ARBA" id="ARBA00022448"/>
    </source>
</evidence>
<dbReference type="InterPro" id="IPR002553">
    <property type="entry name" value="Clathrin/coatomer_adapt-like_N"/>
</dbReference>
<dbReference type="Gene3D" id="1.25.10.10">
    <property type="entry name" value="Leucine-rich Repeat Variant"/>
    <property type="match status" value="1"/>
</dbReference>
<evidence type="ECO:0000256" key="6">
    <source>
        <dbReference type="SAM" id="MobiDB-lite"/>
    </source>
</evidence>
<keyword evidence="9" id="KW-1185">Reference proteome</keyword>
<dbReference type="Pfam" id="PF09066">
    <property type="entry name" value="B2-adapt-app_C"/>
    <property type="match status" value="1"/>
</dbReference>
<feature type="non-terminal residue" evidence="8">
    <location>
        <position position="1"/>
    </location>
</feature>
<dbReference type="FunFam" id="1.25.10.10:FF:000113">
    <property type="entry name" value="Beta-adaptin-like protein A"/>
    <property type="match status" value="1"/>
</dbReference>
<evidence type="ECO:0000256" key="1">
    <source>
        <dbReference type="ARBA" id="ARBA00004308"/>
    </source>
</evidence>
<feature type="domain" description="Beta-adaptin appendage C-terminal subdomain" evidence="7">
    <location>
        <begin position="768"/>
        <end position="879"/>
    </location>
</feature>
<dbReference type="InterPro" id="IPR011989">
    <property type="entry name" value="ARM-like"/>
</dbReference>
<evidence type="ECO:0000259" key="7">
    <source>
        <dbReference type="SMART" id="SM01020"/>
    </source>
</evidence>
<dbReference type="SUPFAM" id="SSF48371">
    <property type="entry name" value="ARM repeat"/>
    <property type="match status" value="1"/>
</dbReference>
<proteinExistence type="inferred from homology"/>
<reference evidence="8" key="1">
    <citation type="submission" date="2023-01" db="EMBL/GenBank/DDBJ databases">
        <title>Metagenome sequencing of chrysophaentin producing Chrysophaeum taylorii.</title>
        <authorList>
            <person name="Davison J."/>
            <person name="Bewley C."/>
        </authorList>
    </citation>
    <scope>NUCLEOTIDE SEQUENCE</scope>
    <source>
        <strain evidence="8">NIES-1699</strain>
    </source>
</reference>
<evidence type="ECO:0000313" key="8">
    <source>
        <dbReference type="EMBL" id="KAJ8608890.1"/>
    </source>
</evidence>
<keyword evidence="5" id="KW-0472">Membrane</keyword>
<keyword evidence="4" id="KW-0653">Protein transport</keyword>
<dbReference type="Gene3D" id="3.30.310.10">
    <property type="entry name" value="TATA-Binding Protein"/>
    <property type="match status" value="1"/>
</dbReference>
<comment type="caution">
    <text evidence="8">The sequence shown here is derived from an EMBL/GenBank/DDBJ whole genome shotgun (WGS) entry which is preliminary data.</text>
</comment>